<dbReference type="AlphaFoldDB" id="A0A1G2KBF2"/>
<organism evidence="1 2">
    <name type="scientific">Candidatus Sungbacteria bacterium RIFCSPHIGHO2_01_FULL_47_32</name>
    <dbReference type="NCBI Taxonomy" id="1802264"/>
    <lineage>
        <taxon>Bacteria</taxon>
        <taxon>Candidatus Sungiibacteriota</taxon>
    </lineage>
</organism>
<dbReference type="EMBL" id="MHQC01000005">
    <property type="protein sequence ID" value="OGZ95738.1"/>
    <property type="molecule type" value="Genomic_DNA"/>
</dbReference>
<sequence>MDNIERGFRGRITAGPEDDKIQKLETGKGGMEKKIEMPNRERGRFIDGRVVPFETRKQELEARLKENGKLSMTEQGELNELRLKLDGTLMERSRKTFH</sequence>
<comment type="caution">
    <text evidence="1">The sequence shown here is derived from an EMBL/GenBank/DDBJ whole genome shotgun (WGS) entry which is preliminary data.</text>
</comment>
<gene>
    <name evidence="1" type="ORF">A2633_00370</name>
</gene>
<dbReference type="Proteomes" id="UP000177152">
    <property type="component" value="Unassembled WGS sequence"/>
</dbReference>
<name>A0A1G2KBF2_9BACT</name>
<reference evidence="1 2" key="1">
    <citation type="journal article" date="2016" name="Nat. Commun.">
        <title>Thousands of microbial genomes shed light on interconnected biogeochemical processes in an aquifer system.</title>
        <authorList>
            <person name="Anantharaman K."/>
            <person name="Brown C.T."/>
            <person name="Hug L.A."/>
            <person name="Sharon I."/>
            <person name="Castelle C.J."/>
            <person name="Probst A.J."/>
            <person name="Thomas B.C."/>
            <person name="Singh A."/>
            <person name="Wilkins M.J."/>
            <person name="Karaoz U."/>
            <person name="Brodie E.L."/>
            <person name="Williams K.H."/>
            <person name="Hubbard S.S."/>
            <person name="Banfield J.F."/>
        </authorList>
    </citation>
    <scope>NUCLEOTIDE SEQUENCE [LARGE SCALE GENOMIC DNA]</scope>
</reference>
<evidence type="ECO:0000313" key="1">
    <source>
        <dbReference type="EMBL" id="OGZ95738.1"/>
    </source>
</evidence>
<protein>
    <submittedName>
        <fullName evidence="1">Uncharacterized protein</fullName>
    </submittedName>
</protein>
<proteinExistence type="predicted"/>
<evidence type="ECO:0000313" key="2">
    <source>
        <dbReference type="Proteomes" id="UP000177152"/>
    </source>
</evidence>
<accession>A0A1G2KBF2</accession>